<feature type="transmembrane region" description="Helical" evidence="11">
    <location>
        <begin position="25"/>
        <end position="45"/>
    </location>
</feature>
<dbReference type="GO" id="GO:0008654">
    <property type="term" value="P:phospholipid biosynthetic process"/>
    <property type="evidence" value="ECO:0007669"/>
    <property type="project" value="UniProtKB-KW"/>
</dbReference>
<keyword evidence="8 11" id="KW-0472">Membrane</keyword>
<evidence type="ECO:0000256" key="10">
    <source>
        <dbReference type="ARBA" id="ARBA00023264"/>
    </source>
</evidence>
<reference evidence="12 13" key="1">
    <citation type="submission" date="2018-04" db="EMBL/GenBank/DDBJ databases">
        <title>Genomic Encyclopedia of Archaeal and Bacterial Type Strains, Phase II (KMG-II): from individual species to whole genera.</title>
        <authorList>
            <person name="Goeker M."/>
        </authorList>
    </citation>
    <scope>NUCLEOTIDE SEQUENCE [LARGE SCALE GENOMIC DNA]</scope>
    <source>
        <strain evidence="12 13">DSM 26809</strain>
    </source>
</reference>
<feature type="transmembrane region" description="Helical" evidence="11">
    <location>
        <begin position="178"/>
        <end position="197"/>
    </location>
</feature>
<evidence type="ECO:0000256" key="9">
    <source>
        <dbReference type="ARBA" id="ARBA00023209"/>
    </source>
</evidence>
<dbReference type="InterPro" id="IPR004533">
    <property type="entry name" value="CDP-diaglyc--ser_O-PTrfase"/>
</dbReference>
<name>A0A2T5JG00_9SPHI</name>
<keyword evidence="6 11" id="KW-1133">Transmembrane helix</keyword>
<dbReference type="Proteomes" id="UP000244168">
    <property type="component" value="Unassembled WGS sequence"/>
</dbReference>
<dbReference type="GO" id="GO:0016020">
    <property type="term" value="C:membrane"/>
    <property type="evidence" value="ECO:0007669"/>
    <property type="project" value="UniProtKB-SubCell"/>
</dbReference>
<dbReference type="InterPro" id="IPR043130">
    <property type="entry name" value="CDP-OH_PTrfase_TM_dom"/>
</dbReference>
<evidence type="ECO:0000256" key="8">
    <source>
        <dbReference type="ARBA" id="ARBA00023136"/>
    </source>
</evidence>
<dbReference type="Pfam" id="PF01066">
    <property type="entry name" value="CDP-OH_P_transf"/>
    <property type="match status" value="1"/>
</dbReference>
<evidence type="ECO:0000256" key="5">
    <source>
        <dbReference type="ARBA" id="ARBA00022692"/>
    </source>
</evidence>
<evidence type="ECO:0000256" key="7">
    <source>
        <dbReference type="ARBA" id="ARBA00023098"/>
    </source>
</evidence>
<feature type="transmembrane region" description="Helical" evidence="11">
    <location>
        <begin position="51"/>
        <end position="68"/>
    </location>
</feature>
<gene>
    <name evidence="12" type="ORF">C8P68_101594</name>
</gene>
<dbReference type="InterPro" id="IPR000462">
    <property type="entry name" value="CDP-OH_P_trans"/>
</dbReference>
<organism evidence="12 13">
    <name type="scientific">Mucilaginibacter yixingensis</name>
    <dbReference type="NCBI Taxonomy" id="1295612"/>
    <lineage>
        <taxon>Bacteria</taxon>
        <taxon>Pseudomonadati</taxon>
        <taxon>Bacteroidota</taxon>
        <taxon>Sphingobacteriia</taxon>
        <taxon>Sphingobacteriales</taxon>
        <taxon>Sphingobacteriaceae</taxon>
        <taxon>Mucilaginibacter</taxon>
    </lineage>
</organism>
<feature type="transmembrane region" description="Helical" evidence="11">
    <location>
        <begin position="119"/>
        <end position="136"/>
    </location>
</feature>
<evidence type="ECO:0000256" key="1">
    <source>
        <dbReference type="ARBA" id="ARBA00004141"/>
    </source>
</evidence>
<comment type="caution">
    <text evidence="12">The sequence shown here is derived from an EMBL/GenBank/DDBJ whole genome shotgun (WGS) entry which is preliminary data.</text>
</comment>
<keyword evidence="10" id="KW-1208">Phospholipid metabolism</keyword>
<dbReference type="Gene3D" id="1.20.120.1760">
    <property type="match status" value="1"/>
</dbReference>
<keyword evidence="7" id="KW-0443">Lipid metabolism</keyword>
<dbReference type="AlphaFoldDB" id="A0A2T5JG00"/>
<keyword evidence="3" id="KW-0444">Lipid biosynthesis</keyword>
<evidence type="ECO:0000256" key="3">
    <source>
        <dbReference type="ARBA" id="ARBA00022516"/>
    </source>
</evidence>
<feature type="transmembrane region" description="Helical" evidence="11">
    <location>
        <begin position="148"/>
        <end position="166"/>
    </location>
</feature>
<accession>A0A2T5JG00</accession>
<feature type="transmembrane region" description="Helical" evidence="11">
    <location>
        <begin position="89"/>
        <end position="107"/>
    </location>
</feature>
<dbReference type="RefSeq" id="WP_245916978.1">
    <property type="nucleotide sequence ID" value="NZ_CP160205.1"/>
</dbReference>
<comment type="subcellular location">
    <subcellularLocation>
        <location evidence="1">Membrane</location>
        <topology evidence="1">Multi-pass membrane protein</topology>
    </subcellularLocation>
</comment>
<dbReference type="NCBIfam" id="TIGR00473">
    <property type="entry name" value="pssA"/>
    <property type="match status" value="1"/>
</dbReference>
<evidence type="ECO:0000256" key="2">
    <source>
        <dbReference type="ARBA" id="ARBA00010441"/>
    </source>
</evidence>
<keyword evidence="4 12" id="KW-0808">Transferase</keyword>
<sequence length="260" mass="29029">MSGSSNVDKFLVTSPSMRKRVQRHVPNAITCANLFSGCVGIVLTLSDQPNSMHLGAYCIFLAAIFDFFDGFASRVLKATTGIGKDLDSLADMVSFGVLPAVILFEFFKQSHQIPHISTYLNYVAFLIPVFSALRLAKFNIDTRQAEKFIGLPTPANAILIASFPLIHEHHNTFYSNYITNPIILAVFTIVMCTLLVAELPLLSLKFKNADFQENIYRYLLLLFSAILILFFKFAAVPVIIFLYIVLSIIQFKIDNDKVSG</sequence>
<keyword evidence="5 11" id="KW-0812">Transmembrane</keyword>
<evidence type="ECO:0000313" key="13">
    <source>
        <dbReference type="Proteomes" id="UP000244168"/>
    </source>
</evidence>
<comment type="similarity">
    <text evidence="2">Belongs to the CDP-alcohol phosphatidyltransferase class-I family.</text>
</comment>
<evidence type="ECO:0000256" key="4">
    <source>
        <dbReference type="ARBA" id="ARBA00022679"/>
    </source>
</evidence>
<protein>
    <submittedName>
        <fullName evidence="12">CDP-diacylglycerol--serine O-phosphatidyltransferase</fullName>
    </submittedName>
</protein>
<proteinExistence type="inferred from homology"/>
<feature type="transmembrane region" description="Helical" evidence="11">
    <location>
        <begin position="218"/>
        <end position="251"/>
    </location>
</feature>
<dbReference type="EMBL" id="QAOQ01000001">
    <property type="protein sequence ID" value="PTR01360.1"/>
    <property type="molecule type" value="Genomic_DNA"/>
</dbReference>
<evidence type="ECO:0000313" key="12">
    <source>
        <dbReference type="EMBL" id="PTR01360.1"/>
    </source>
</evidence>
<evidence type="ECO:0000256" key="11">
    <source>
        <dbReference type="SAM" id="Phobius"/>
    </source>
</evidence>
<dbReference type="GO" id="GO:0016780">
    <property type="term" value="F:phosphotransferase activity, for other substituted phosphate groups"/>
    <property type="evidence" value="ECO:0007669"/>
    <property type="project" value="InterPro"/>
</dbReference>
<keyword evidence="9" id="KW-0594">Phospholipid biosynthesis</keyword>
<keyword evidence="13" id="KW-1185">Reference proteome</keyword>
<evidence type="ECO:0000256" key="6">
    <source>
        <dbReference type="ARBA" id="ARBA00022989"/>
    </source>
</evidence>